<organism evidence="1">
    <name type="scientific">Alkalihalophilus sp. As8PL</name>
    <dbReference type="NCBI Taxonomy" id="3237103"/>
    <lineage>
        <taxon>Bacteria</taxon>
        <taxon>Bacillati</taxon>
        <taxon>Bacillota</taxon>
        <taxon>Bacilli</taxon>
        <taxon>Bacillales</taxon>
        <taxon>Bacillaceae</taxon>
        <taxon>Alkalihalophilus</taxon>
    </lineage>
</organism>
<dbReference type="Pfam" id="PF10673">
    <property type="entry name" value="DUF2487"/>
    <property type="match status" value="1"/>
</dbReference>
<sequence length="153" mass="18226">MKWQANEMDKYLQAKEYVDTAIVPLVPISWQKEVKSTVAMGEFISIISAELERQFQGRVVLFPSFTYLEKEKEEDLIIRLKKWSEELRLGGMNHIVYASSDSWWKTVEQDLEEWLIWLPSVPLEHLSMENRREVISQQIKQLVPIMTNKWQNR</sequence>
<dbReference type="AlphaFoldDB" id="A0AB39BTN6"/>
<gene>
    <name evidence="1" type="ORF">AB3N04_02025</name>
</gene>
<reference evidence="1" key="1">
    <citation type="submission" date="2024-07" db="EMBL/GenBank/DDBJ databases">
        <title>Identification and characteristics of an arsenic-resistant bacterial isolate, which belongs to a novel species.</title>
        <authorList>
            <person name="Juszczyk A."/>
            <person name="Kowalczyk A."/>
            <person name="Was K."/>
            <person name="Kosowicz W."/>
            <person name="Budzyn A."/>
            <person name="Latowski D."/>
        </authorList>
    </citation>
    <scope>NUCLEOTIDE SEQUENCE</scope>
    <source>
        <strain evidence="1">As8PL</strain>
    </source>
</reference>
<name>A0AB39BTN6_9BACI</name>
<dbReference type="InterPro" id="IPR019615">
    <property type="entry name" value="DUF2487"/>
</dbReference>
<evidence type="ECO:0000313" key="1">
    <source>
        <dbReference type="EMBL" id="XDI37114.1"/>
    </source>
</evidence>
<protein>
    <submittedName>
        <fullName evidence="1">YpiF family protein</fullName>
    </submittedName>
</protein>
<proteinExistence type="predicted"/>
<accession>A0AB39BTN6</accession>
<dbReference type="EMBL" id="CP162551">
    <property type="protein sequence ID" value="XDI37114.1"/>
    <property type="molecule type" value="Genomic_DNA"/>
</dbReference>
<dbReference type="RefSeq" id="WP_368504489.1">
    <property type="nucleotide sequence ID" value="NZ_CP162551.1"/>
</dbReference>